<dbReference type="GO" id="GO:0003700">
    <property type="term" value="F:DNA-binding transcription factor activity"/>
    <property type="evidence" value="ECO:0007669"/>
    <property type="project" value="InterPro"/>
</dbReference>
<name>A0A4U0ZKI5_9ALTE</name>
<dbReference type="Pfam" id="PF12625">
    <property type="entry name" value="Arabinose_bd"/>
    <property type="match status" value="1"/>
</dbReference>
<dbReference type="PROSITE" id="PS01124">
    <property type="entry name" value="HTH_ARAC_FAMILY_2"/>
    <property type="match status" value="1"/>
</dbReference>
<dbReference type="GO" id="GO:0005829">
    <property type="term" value="C:cytosol"/>
    <property type="evidence" value="ECO:0007669"/>
    <property type="project" value="TreeGrafter"/>
</dbReference>
<dbReference type="PANTHER" id="PTHR47894:SF1">
    <property type="entry name" value="HTH-TYPE TRANSCRIPTIONAL REGULATOR VQSM"/>
    <property type="match status" value="1"/>
</dbReference>
<evidence type="ECO:0000313" key="3">
    <source>
        <dbReference type="EMBL" id="TKB04213.1"/>
    </source>
</evidence>
<dbReference type="Gene3D" id="1.10.10.60">
    <property type="entry name" value="Homeodomain-like"/>
    <property type="match status" value="1"/>
</dbReference>
<dbReference type="PANTHER" id="PTHR47894">
    <property type="entry name" value="HTH-TYPE TRANSCRIPTIONAL REGULATOR GADX"/>
    <property type="match status" value="1"/>
</dbReference>
<evidence type="ECO:0000259" key="2">
    <source>
        <dbReference type="PROSITE" id="PS01124"/>
    </source>
</evidence>
<dbReference type="SMART" id="SM00342">
    <property type="entry name" value="HTH_ARAC"/>
    <property type="match status" value="1"/>
</dbReference>
<dbReference type="InterPro" id="IPR032687">
    <property type="entry name" value="AraC-type_N"/>
</dbReference>
<evidence type="ECO:0000313" key="4">
    <source>
        <dbReference type="Proteomes" id="UP000305471"/>
    </source>
</evidence>
<dbReference type="Proteomes" id="UP000305471">
    <property type="component" value="Unassembled WGS sequence"/>
</dbReference>
<organism evidence="3 4">
    <name type="scientific">Alteromonas portus</name>
    <dbReference type="NCBI Taxonomy" id="2565549"/>
    <lineage>
        <taxon>Bacteria</taxon>
        <taxon>Pseudomonadati</taxon>
        <taxon>Pseudomonadota</taxon>
        <taxon>Gammaproteobacteria</taxon>
        <taxon>Alteromonadales</taxon>
        <taxon>Alteromonadaceae</taxon>
        <taxon>Alteromonas/Salinimonas group</taxon>
        <taxon>Alteromonas</taxon>
    </lineage>
</organism>
<dbReference type="EMBL" id="SWCO01000002">
    <property type="protein sequence ID" value="TKB04213.1"/>
    <property type="molecule type" value="Genomic_DNA"/>
</dbReference>
<dbReference type="AlphaFoldDB" id="A0A4U0ZKI5"/>
<dbReference type="OrthoDB" id="6079354at2"/>
<feature type="domain" description="HTH araC/xylS-type" evidence="2">
    <location>
        <begin position="362"/>
        <end position="459"/>
    </location>
</feature>
<accession>A0A4U0ZKI5</accession>
<dbReference type="InterPro" id="IPR018060">
    <property type="entry name" value="HTH_AraC"/>
</dbReference>
<protein>
    <submittedName>
        <fullName evidence="3">Helix-turn-helix domain-containing protein</fullName>
    </submittedName>
</protein>
<dbReference type="GO" id="GO:0000976">
    <property type="term" value="F:transcription cis-regulatory region binding"/>
    <property type="evidence" value="ECO:0007669"/>
    <property type="project" value="TreeGrafter"/>
</dbReference>
<comment type="caution">
    <text evidence="3">The sequence shown here is derived from an EMBL/GenBank/DDBJ whole genome shotgun (WGS) entry which is preliminary data.</text>
</comment>
<keyword evidence="4" id="KW-1185">Reference proteome</keyword>
<keyword evidence="1" id="KW-0238">DNA-binding</keyword>
<proteinExistence type="predicted"/>
<evidence type="ECO:0000256" key="1">
    <source>
        <dbReference type="ARBA" id="ARBA00023125"/>
    </source>
</evidence>
<gene>
    <name evidence="3" type="ORF">E5672_05245</name>
</gene>
<dbReference type="Pfam" id="PF12833">
    <property type="entry name" value="HTH_18"/>
    <property type="match status" value="1"/>
</dbReference>
<sequence>MDLTLPRLNALRDSADEEKAAGAQRRYLTGLSGVGVSVNGDADGLGVGVSVNGDADGLGVGVSVNGGADGLGVGVSVNGDADGLSMGVSVHGDADRLGVGVSGSDNVVMSSQEKVIFGYWLVQAVLNVSLSRGANKNKLLRGTGIFEDALKPNTLLSINQYSSLLVNVQNQAKGGDVSFLLGGALASQWLFSPLSVLKSCEDVEQLLLHLVQHQIFRWCSLPLCQFQRFETADHIILVPQFTGVSSKQLQFIIEVAFASVVALMKSIANKRLRLSFTFTGSRPKNIADYETHLGLKLSFNRPFNSICIEKEVLREPLEKAVQPNYSAGLQVSSKDCFNEGATQIKERASVDLHNRLSLPDFVRRYVYVSSSTQASNIGLPELADAFDISVATLKRKLKEYGTSYRSLCEEVQRNHALLLLSVQKVSNEAAANAMGINDLPNFRRTVKRLTGKTPSELRI</sequence>
<reference evidence="3 4" key="1">
    <citation type="submission" date="2019-04" db="EMBL/GenBank/DDBJ databases">
        <title>Alteromonas portus sp. nov., an alginate lyase-excreting marine bacterium.</title>
        <authorList>
            <person name="Huang H."/>
            <person name="Mo K."/>
            <person name="Bao S."/>
        </authorList>
    </citation>
    <scope>NUCLEOTIDE SEQUENCE [LARGE SCALE GENOMIC DNA]</scope>
    <source>
        <strain evidence="3 4">HB161718</strain>
    </source>
</reference>
<dbReference type="RefSeq" id="WP_136781236.1">
    <property type="nucleotide sequence ID" value="NZ_SWCO01000002.1"/>
</dbReference>